<evidence type="ECO:0000313" key="8">
    <source>
        <dbReference type="Proteomes" id="UP000193083"/>
    </source>
</evidence>
<dbReference type="InterPro" id="IPR002716">
    <property type="entry name" value="PIN_dom"/>
</dbReference>
<comment type="cofactor">
    <cofactor evidence="5">
        <name>Mg(2+)</name>
        <dbReference type="ChEBI" id="CHEBI:18420"/>
    </cofactor>
</comment>
<dbReference type="GO" id="GO:0090729">
    <property type="term" value="F:toxin activity"/>
    <property type="evidence" value="ECO:0007669"/>
    <property type="project" value="UniProtKB-KW"/>
</dbReference>
<evidence type="ECO:0000313" key="7">
    <source>
        <dbReference type="EMBL" id="SMH56047.1"/>
    </source>
</evidence>
<protein>
    <recommendedName>
        <fullName evidence="5">Ribonuclease VapC</fullName>
        <shortName evidence="5">RNase VapC</shortName>
        <ecNumber evidence="5">3.1.-.-</ecNumber>
    </recommendedName>
    <alternativeName>
        <fullName evidence="5">Toxin VapC</fullName>
    </alternativeName>
</protein>
<keyword evidence="1 5" id="KW-1277">Toxin-antitoxin system</keyword>
<dbReference type="RefSeq" id="WP_085467029.1">
    <property type="nucleotide sequence ID" value="NZ_FXBL01000004.1"/>
</dbReference>
<dbReference type="GO" id="GO:0016787">
    <property type="term" value="F:hydrolase activity"/>
    <property type="evidence" value="ECO:0007669"/>
    <property type="project" value="UniProtKB-KW"/>
</dbReference>
<dbReference type="Gene3D" id="3.40.50.1010">
    <property type="entry name" value="5'-nuclease"/>
    <property type="match status" value="1"/>
</dbReference>
<feature type="domain" description="PIN" evidence="6">
    <location>
        <begin position="1"/>
        <end position="140"/>
    </location>
</feature>
<dbReference type="EC" id="3.1.-.-" evidence="5"/>
<organism evidence="7 8">
    <name type="scientific">Mesorhizobium australicum</name>
    <dbReference type="NCBI Taxonomy" id="536018"/>
    <lineage>
        <taxon>Bacteria</taxon>
        <taxon>Pseudomonadati</taxon>
        <taxon>Pseudomonadota</taxon>
        <taxon>Alphaproteobacteria</taxon>
        <taxon>Hyphomicrobiales</taxon>
        <taxon>Phyllobacteriaceae</taxon>
        <taxon>Mesorhizobium</taxon>
    </lineage>
</organism>
<keyword evidence="3 5" id="KW-0479">Metal-binding</keyword>
<dbReference type="InterPro" id="IPR029060">
    <property type="entry name" value="PIN-like_dom_sf"/>
</dbReference>
<evidence type="ECO:0000256" key="1">
    <source>
        <dbReference type="ARBA" id="ARBA00022649"/>
    </source>
</evidence>
<dbReference type="Pfam" id="PF01850">
    <property type="entry name" value="PIN"/>
    <property type="match status" value="1"/>
</dbReference>
<name>A0A1X7PWF1_9HYPH</name>
<dbReference type="EMBL" id="FXBL01000004">
    <property type="protein sequence ID" value="SMH56047.1"/>
    <property type="molecule type" value="Genomic_DNA"/>
</dbReference>
<keyword evidence="5" id="KW-0800">Toxin</keyword>
<dbReference type="CDD" id="cd09871">
    <property type="entry name" value="PIN_MtVapC28-VapC30-like"/>
    <property type="match status" value="1"/>
</dbReference>
<dbReference type="GO" id="GO:0004540">
    <property type="term" value="F:RNA nuclease activity"/>
    <property type="evidence" value="ECO:0007669"/>
    <property type="project" value="InterPro"/>
</dbReference>
<dbReference type="AlphaFoldDB" id="A0A1X7PWF1"/>
<dbReference type="InterPro" id="IPR022907">
    <property type="entry name" value="VapC_family"/>
</dbReference>
<keyword evidence="2 5" id="KW-0540">Nuclease</keyword>
<evidence type="ECO:0000256" key="2">
    <source>
        <dbReference type="ARBA" id="ARBA00022722"/>
    </source>
</evidence>
<dbReference type="GO" id="GO:0000287">
    <property type="term" value="F:magnesium ion binding"/>
    <property type="evidence" value="ECO:0007669"/>
    <property type="project" value="UniProtKB-UniRule"/>
</dbReference>
<evidence type="ECO:0000256" key="3">
    <source>
        <dbReference type="ARBA" id="ARBA00022723"/>
    </source>
</evidence>
<gene>
    <name evidence="5" type="primary">vapC</name>
    <name evidence="7" type="ORF">SAMN02982922_5446</name>
</gene>
<evidence type="ECO:0000256" key="4">
    <source>
        <dbReference type="ARBA" id="ARBA00022801"/>
    </source>
</evidence>
<comment type="similarity">
    <text evidence="5">Belongs to the PINc/VapC protein family.</text>
</comment>
<feature type="binding site" evidence="5">
    <location>
        <position position="115"/>
    </location>
    <ligand>
        <name>Mg(2+)</name>
        <dbReference type="ChEBI" id="CHEBI:18420"/>
    </ligand>
</feature>
<keyword evidence="4 5" id="KW-0378">Hydrolase</keyword>
<comment type="function">
    <text evidence="5">Toxic component of a toxin-antitoxin (TA) system. An RNase.</text>
</comment>
<dbReference type="SUPFAM" id="SSF88723">
    <property type="entry name" value="PIN domain-like"/>
    <property type="match status" value="1"/>
</dbReference>
<sequence length="142" mass="15139">MFVDASVLVAVLARESDGPQLTERLRGMIPGGTFVSPIVRYEATLAMARVKAKAAGRTRPTPELLLQARETVDALLDWLQAQDVDITSEIGVAALETTGRYGKIVGHPAALNFGDCFAYACAKSLGVALAYKGDDFTHTDLA</sequence>
<evidence type="ECO:0000259" key="6">
    <source>
        <dbReference type="Pfam" id="PF01850"/>
    </source>
</evidence>
<keyword evidence="8" id="KW-1185">Reference proteome</keyword>
<dbReference type="Proteomes" id="UP000193083">
    <property type="component" value="Unassembled WGS sequence"/>
</dbReference>
<evidence type="ECO:0000256" key="5">
    <source>
        <dbReference type="HAMAP-Rule" id="MF_00265"/>
    </source>
</evidence>
<accession>A0A1X7PWF1</accession>
<keyword evidence="5" id="KW-0460">Magnesium</keyword>
<reference evidence="7 8" key="1">
    <citation type="submission" date="2017-04" db="EMBL/GenBank/DDBJ databases">
        <authorList>
            <person name="Afonso C.L."/>
            <person name="Miller P.J."/>
            <person name="Scott M.A."/>
            <person name="Spackman E."/>
            <person name="Goraichik I."/>
            <person name="Dimitrov K.M."/>
            <person name="Suarez D.L."/>
            <person name="Swayne D.E."/>
        </authorList>
    </citation>
    <scope>NUCLEOTIDE SEQUENCE [LARGE SCALE GENOMIC DNA]</scope>
    <source>
        <strain evidence="7 8">B5P</strain>
    </source>
</reference>
<feature type="binding site" evidence="5">
    <location>
        <position position="4"/>
    </location>
    <ligand>
        <name>Mg(2+)</name>
        <dbReference type="ChEBI" id="CHEBI:18420"/>
    </ligand>
</feature>
<dbReference type="HAMAP" id="MF_00265">
    <property type="entry name" value="VapC_Nob1"/>
    <property type="match status" value="1"/>
</dbReference>
<dbReference type="OrthoDB" id="32625at2"/>
<proteinExistence type="inferred from homology"/>